<keyword evidence="3" id="KW-1185">Reference proteome</keyword>
<reference evidence="2 3" key="1">
    <citation type="submission" date="2021-01" db="EMBL/GenBank/DDBJ databases">
        <title>Whole genome shotgun sequence of Planotetraspora phitsanulokensis NBRC 104273.</title>
        <authorList>
            <person name="Komaki H."/>
            <person name="Tamura T."/>
        </authorList>
    </citation>
    <scope>NUCLEOTIDE SEQUENCE [LARGE SCALE GENOMIC DNA]</scope>
    <source>
        <strain evidence="2 3">NBRC 104273</strain>
    </source>
</reference>
<keyword evidence="2" id="KW-0489">Methyltransferase</keyword>
<feature type="domain" description="Methyltransferase type 12" evidence="1">
    <location>
        <begin position="41"/>
        <end position="136"/>
    </location>
</feature>
<dbReference type="InterPro" id="IPR029063">
    <property type="entry name" value="SAM-dependent_MTases_sf"/>
</dbReference>
<dbReference type="InterPro" id="IPR013217">
    <property type="entry name" value="Methyltransf_12"/>
</dbReference>
<proteinExistence type="predicted"/>
<protein>
    <submittedName>
        <fullName evidence="2">SAM-dependent methyltransferase</fullName>
    </submittedName>
</protein>
<keyword evidence="2" id="KW-0808">Transferase</keyword>
<comment type="caution">
    <text evidence="2">The sequence shown here is derived from an EMBL/GenBank/DDBJ whole genome shotgun (WGS) entry which is preliminary data.</text>
</comment>
<dbReference type="Proteomes" id="UP000622547">
    <property type="component" value="Unassembled WGS sequence"/>
</dbReference>
<sequence>MDRQTISAIAHLDHPVAAPVSEPHLDRLLALSKLGTGARILDLGCGQAAWTLRALELFPGATADGVDVSSSALEAAARNAEGGGLADRIRLHEKPAAEFLAAEPYDLVLCVGSTHAFGGLTATMEGVRRFLRPGGLALIGEGFWEAPPAPSLLTLLDATPDEYADLPGTVARMEDAGFRVVYGHTSELAEWDEYEWSWTGSLTRWALDHPGPDGDAALAAALDHRDMWLNGYRGVLGFVTLLLRRTD</sequence>
<dbReference type="SUPFAM" id="SSF53335">
    <property type="entry name" value="S-adenosyl-L-methionine-dependent methyltransferases"/>
    <property type="match status" value="1"/>
</dbReference>
<dbReference type="PANTHER" id="PTHR43464:SF3">
    <property type="entry name" value="SAM-DEPENDENT METHYLTRANSFERASE"/>
    <property type="match status" value="1"/>
</dbReference>
<dbReference type="GO" id="GO:0008168">
    <property type="term" value="F:methyltransferase activity"/>
    <property type="evidence" value="ECO:0007669"/>
    <property type="project" value="UniProtKB-KW"/>
</dbReference>
<dbReference type="RefSeq" id="WP_204076493.1">
    <property type="nucleotide sequence ID" value="NZ_BAABHI010000013.1"/>
</dbReference>
<dbReference type="GO" id="GO:0032259">
    <property type="term" value="P:methylation"/>
    <property type="evidence" value="ECO:0007669"/>
    <property type="project" value="UniProtKB-KW"/>
</dbReference>
<dbReference type="Gene3D" id="3.40.50.150">
    <property type="entry name" value="Vaccinia Virus protein VP39"/>
    <property type="match status" value="1"/>
</dbReference>
<name>A0A8J3XIJ7_9ACTN</name>
<accession>A0A8J3XIJ7</accession>
<dbReference type="AlphaFoldDB" id="A0A8J3XIJ7"/>
<dbReference type="PANTHER" id="PTHR43464">
    <property type="entry name" value="METHYLTRANSFERASE"/>
    <property type="match status" value="1"/>
</dbReference>
<evidence type="ECO:0000313" key="2">
    <source>
        <dbReference type="EMBL" id="GII41001.1"/>
    </source>
</evidence>
<dbReference type="CDD" id="cd02440">
    <property type="entry name" value="AdoMet_MTases"/>
    <property type="match status" value="1"/>
</dbReference>
<evidence type="ECO:0000259" key="1">
    <source>
        <dbReference type="Pfam" id="PF08242"/>
    </source>
</evidence>
<gene>
    <name evidence="2" type="ORF">Pph01_60040</name>
</gene>
<organism evidence="2 3">
    <name type="scientific">Planotetraspora phitsanulokensis</name>
    <dbReference type="NCBI Taxonomy" id="575192"/>
    <lineage>
        <taxon>Bacteria</taxon>
        <taxon>Bacillati</taxon>
        <taxon>Actinomycetota</taxon>
        <taxon>Actinomycetes</taxon>
        <taxon>Streptosporangiales</taxon>
        <taxon>Streptosporangiaceae</taxon>
        <taxon>Planotetraspora</taxon>
    </lineage>
</organism>
<dbReference type="Pfam" id="PF08242">
    <property type="entry name" value="Methyltransf_12"/>
    <property type="match status" value="1"/>
</dbReference>
<dbReference type="EMBL" id="BOOP01000030">
    <property type="protein sequence ID" value="GII41001.1"/>
    <property type="molecule type" value="Genomic_DNA"/>
</dbReference>
<evidence type="ECO:0000313" key="3">
    <source>
        <dbReference type="Proteomes" id="UP000622547"/>
    </source>
</evidence>